<protein>
    <submittedName>
        <fullName evidence="3">Uncharacterized protein</fullName>
    </submittedName>
</protein>
<reference evidence="3 4" key="1">
    <citation type="submission" date="2024-04" db="EMBL/GenBank/DDBJ databases">
        <title>Human intestinal bacterial collection.</title>
        <authorList>
            <person name="Pauvert C."/>
            <person name="Hitch T.C.A."/>
            <person name="Clavel T."/>
        </authorList>
    </citation>
    <scope>NUCLEOTIDE SEQUENCE [LARGE SCALE GENOMIC DNA]</scope>
    <source>
        <strain evidence="3 4">CLA-AA-H174</strain>
    </source>
</reference>
<accession>A0ABV1FW31</accession>
<proteinExistence type="predicted"/>
<dbReference type="RefSeq" id="WP_349225635.1">
    <property type="nucleotide sequence ID" value="NZ_JBBNFG020000004.1"/>
</dbReference>
<feature type="region of interest" description="Disordered" evidence="1">
    <location>
        <begin position="137"/>
        <end position="161"/>
    </location>
</feature>
<organism evidence="3 4">
    <name type="scientific">Segatella sinensis</name>
    <dbReference type="NCBI Taxonomy" id="3085167"/>
    <lineage>
        <taxon>Bacteria</taxon>
        <taxon>Pseudomonadati</taxon>
        <taxon>Bacteroidota</taxon>
        <taxon>Bacteroidia</taxon>
        <taxon>Bacteroidales</taxon>
        <taxon>Prevotellaceae</taxon>
        <taxon>Segatella</taxon>
    </lineage>
</organism>
<sequence>MKQGYFLLITLMFSMGLQAQTLKETIRGKFGEYQGTSETRVRGGKTTTVYRDKYGVVTGTSETRTNPLGKTTTIYRDKYGQKTGTSISRTKGAFSPTTTTVYKDRYGQKTGTSIYRHSGNKGTITYRDKYGQVTGRGQVRGRIPSKSSSYSYWVSSSKSKR</sequence>
<gene>
    <name evidence="3" type="ORF">AAAT87_03550</name>
</gene>
<evidence type="ECO:0000256" key="1">
    <source>
        <dbReference type="SAM" id="MobiDB-lite"/>
    </source>
</evidence>
<name>A0ABV1FW31_9BACT</name>
<evidence type="ECO:0000313" key="4">
    <source>
        <dbReference type="Proteomes" id="UP001465717"/>
    </source>
</evidence>
<dbReference type="Proteomes" id="UP001465717">
    <property type="component" value="Unassembled WGS sequence"/>
</dbReference>
<dbReference type="EMBL" id="JBBNGE010000008">
    <property type="protein sequence ID" value="MEQ2507356.1"/>
    <property type="molecule type" value="Genomic_DNA"/>
</dbReference>
<evidence type="ECO:0000256" key="2">
    <source>
        <dbReference type="SAM" id="SignalP"/>
    </source>
</evidence>
<evidence type="ECO:0000313" key="3">
    <source>
        <dbReference type="EMBL" id="MEQ2507356.1"/>
    </source>
</evidence>
<comment type="caution">
    <text evidence="3">The sequence shown here is derived from an EMBL/GenBank/DDBJ whole genome shotgun (WGS) entry which is preliminary data.</text>
</comment>
<keyword evidence="4" id="KW-1185">Reference proteome</keyword>
<feature type="signal peptide" evidence="2">
    <location>
        <begin position="1"/>
        <end position="19"/>
    </location>
</feature>
<feature type="chain" id="PRO_5046749738" evidence="2">
    <location>
        <begin position="20"/>
        <end position="161"/>
    </location>
</feature>
<keyword evidence="2" id="KW-0732">Signal</keyword>